<reference evidence="7 8" key="1">
    <citation type="submission" date="2019-12" db="EMBL/GenBank/DDBJ databases">
        <authorList>
            <person name="Kun Z."/>
        </authorList>
    </citation>
    <scope>NUCLEOTIDE SEQUENCE [LARGE SCALE GENOMIC DNA]</scope>
    <source>
        <strain evidence="7 8">YIM 123512</strain>
    </source>
</reference>
<protein>
    <submittedName>
        <fullName evidence="7">Polysaccharide biosynthesis protein</fullName>
    </submittedName>
</protein>
<feature type="transmembrane region" description="Helical" evidence="6">
    <location>
        <begin position="86"/>
        <end position="109"/>
    </location>
</feature>
<feature type="transmembrane region" description="Helical" evidence="6">
    <location>
        <begin position="379"/>
        <end position="400"/>
    </location>
</feature>
<dbReference type="Proteomes" id="UP000473325">
    <property type="component" value="Unassembled WGS sequence"/>
</dbReference>
<accession>A0A6L7EPK3</accession>
<evidence type="ECO:0000256" key="2">
    <source>
        <dbReference type="ARBA" id="ARBA00022475"/>
    </source>
</evidence>
<feature type="transmembrane region" description="Helical" evidence="6">
    <location>
        <begin position="147"/>
        <end position="170"/>
    </location>
</feature>
<feature type="transmembrane region" description="Helical" evidence="6">
    <location>
        <begin position="45"/>
        <end position="65"/>
    </location>
</feature>
<evidence type="ECO:0000256" key="4">
    <source>
        <dbReference type="ARBA" id="ARBA00022989"/>
    </source>
</evidence>
<evidence type="ECO:0000256" key="6">
    <source>
        <dbReference type="SAM" id="Phobius"/>
    </source>
</evidence>
<keyword evidence="8" id="KW-1185">Reference proteome</keyword>
<keyword evidence="4 6" id="KW-1133">Transmembrane helix</keyword>
<gene>
    <name evidence="7" type="ORF">GRQ65_03100</name>
</gene>
<dbReference type="AlphaFoldDB" id="A0A6L7EPK3"/>
<comment type="subcellular location">
    <subcellularLocation>
        <location evidence="1">Cell membrane</location>
        <topology evidence="1">Multi-pass membrane protein</topology>
    </subcellularLocation>
</comment>
<evidence type="ECO:0000256" key="3">
    <source>
        <dbReference type="ARBA" id="ARBA00022692"/>
    </source>
</evidence>
<keyword evidence="5 6" id="KW-0472">Membrane</keyword>
<feature type="transmembrane region" description="Helical" evidence="6">
    <location>
        <begin position="250"/>
        <end position="274"/>
    </location>
</feature>
<dbReference type="EMBL" id="WUEK01000002">
    <property type="protein sequence ID" value="MXG88530.1"/>
    <property type="molecule type" value="Genomic_DNA"/>
</dbReference>
<feature type="transmembrane region" description="Helical" evidence="6">
    <location>
        <begin position="121"/>
        <end position="140"/>
    </location>
</feature>
<evidence type="ECO:0000313" key="7">
    <source>
        <dbReference type="EMBL" id="MXG88530.1"/>
    </source>
</evidence>
<dbReference type="InterPro" id="IPR050833">
    <property type="entry name" value="Poly_Biosynth_Transport"/>
</dbReference>
<feature type="transmembrane region" description="Helical" evidence="6">
    <location>
        <begin position="225"/>
        <end position="244"/>
    </location>
</feature>
<proteinExistence type="predicted"/>
<feature type="transmembrane region" description="Helical" evidence="6">
    <location>
        <begin position="327"/>
        <end position="348"/>
    </location>
</feature>
<dbReference type="PANTHER" id="PTHR30250">
    <property type="entry name" value="PST FAMILY PREDICTED COLANIC ACID TRANSPORTER"/>
    <property type="match status" value="1"/>
</dbReference>
<keyword evidence="3 6" id="KW-0812">Transmembrane</keyword>
<comment type="caution">
    <text evidence="7">The sequence shown here is derived from an EMBL/GenBank/DDBJ whole genome shotgun (WGS) entry which is preliminary data.</text>
</comment>
<feature type="transmembrane region" description="Helical" evidence="6">
    <location>
        <begin position="286"/>
        <end position="307"/>
    </location>
</feature>
<name>A0A6L7EPK3_9ACTN</name>
<dbReference type="PANTHER" id="PTHR30250:SF11">
    <property type="entry name" value="O-ANTIGEN TRANSPORTER-RELATED"/>
    <property type="match status" value="1"/>
</dbReference>
<evidence type="ECO:0000313" key="8">
    <source>
        <dbReference type="Proteomes" id="UP000473325"/>
    </source>
</evidence>
<feature type="transmembrane region" description="Helical" evidence="6">
    <location>
        <begin position="355"/>
        <end position="373"/>
    </location>
</feature>
<organism evidence="7 8">
    <name type="scientific">Nocardioides flavescens</name>
    <dbReference type="NCBI Taxonomy" id="2691959"/>
    <lineage>
        <taxon>Bacteria</taxon>
        <taxon>Bacillati</taxon>
        <taxon>Actinomycetota</taxon>
        <taxon>Actinomycetes</taxon>
        <taxon>Propionibacteriales</taxon>
        <taxon>Nocardioidaceae</taxon>
        <taxon>Nocardioides</taxon>
    </lineage>
</organism>
<dbReference type="GO" id="GO:0005886">
    <property type="term" value="C:plasma membrane"/>
    <property type="evidence" value="ECO:0007669"/>
    <property type="project" value="UniProtKB-SubCell"/>
</dbReference>
<evidence type="ECO:0000256" key="5">
    <source>
        <dbReference type="ARBA" id="ARBA00023136"/>
    </source>
</evidence>
<evidence type="ECO:0000256" key="1">
    <source>
        <dbReference type="ARBA" id="ARBA00004651"/>
    </source>
</evidence>
<feature type="transmembrane region" description="Helical" evidence="6">
    <location>
        <begin position="12"/>
        <end position="33"/>
    </location>
</feature>
<sequence>MTKMATETTQKLRSGAVVAVAMAVMNVSVYAYTVLVAHSIGKAPYGAFSALMGLLLVISVLSLGLQATGARRISAAPHQVAAIERVVLGVGLRSAVVLGGLCLLAAPLINGLLRLESLPTALLVGVTAFPLTYMGAQLGVLQGEERWVPLALVYLAQGLGRIGLGAALIVFRPTEFAAILGVAAGAWVPVVIAWFALRRPRARSEHSEGHPGLELLREVGVSSQALLAFFALSNLDIVLARATMPDDQAGLYAAGLILVKAVLFLPQFVVVLAFPAMSKRPDVRTMVPALAVIAVLGALGVAATALLPDLALLFVGGDDFAEVSGDLWKFGVVGTLLSMIQLLVYSALARRQGRAAVVLWTALAVLVVGALFVHTAPSLVLLVATIDAVLCAALLVIALISSREDAREPAGSATA</sequence>
<keyword evidence="2" id="KW-1003">Cell membrane</keyword>
<feature type="transmembrane region" description="Helical" evidence="6">
    <location>
        <begin position="176"/>
        <end position="197"/>
    </location>
</feature>